<feature type="domain" description="Azaphilone pigments biosynthesis cluster protein L N-terminal" evidence="3">
    <location>
        <begin position="2"/>
        <end position="210"/>
    </location>
</feature>
<feature type="chain" id="PRO_5012792554" description="Azaphilone pigments biosynthesis cluster protein L N-terminal domain-containing protein" evidence="2">
    <location>
        <begin position="19"/>
        <end position="431"/>
    </location>
</feature>
<evidence type="ECO:0000313" key="5">
    <source>
        <dbReference type="Proteomes" id="UP000184255"/>
    </source>
</evidence>
<feature type="compositionally biased region" description="Polar residues" evidence="1">
    <location>
        <begin position="396"/>
        <end position="405"/>
    </location>
</feature>
<comment type="caution">
    <text evidence="4">The sequence shown here is derived from an EMBL/GenBank/DDBJ whole genome shotgun (WGS) entry which is preliminary data.</text>
</comment>
<dbReference type="RefSeq" id="XP_041685603.1">
    <property type="nucleotide sequence ID" value="XM_041835439.1"/>
</dbReference>
<dbReference type="Pfam" id="PF17111">
    <property type="entry name" value="PigL_N"/>
    <property type="match status" value="1"/>
</dbReference>
<evidence type="ECO:0000256" key="1">
    <source>
        <dbReference type="SAM" id="MobiDB-lite"/>
    </source>
</evidence>
<dbReference type="VEuPathDB" id="FungiDB:FMAN_02123"/>
<dbReference type="InterPro" id="IPR031348">
    <property type="entry name" value="PigL_N"/>
</dbReference>
<organism evidence="4 5">
    <name type="scientific">Fusarium mangiferae</name>
    <name type="common">Mango malformation disease fungus</name>
    <dbReference type="NCBI Taxonomy" id="192010"/>
    <lineage>
        <taxon>Eukaryota</taxon>
        <taxon>Fungi</taxon>
        <taxon>Dikarya</taxon>
        <taxon>Ascomycota</taxon>
        <taxon>Pezizomycotina</taxon>
        <taxon>Sordariomycetes</taxon>
        <taxon>Hypocreomycetidae</taxon>
        <taxon>Hypocreales</taxon>
        <taxon>Nectriaceae</taxon>
        <taxon>Fusarium</taxon>
        <taxon>Fusarium fujikuroi species complex</taxon>
    </lineage>
</organism>
<dbReference type="EMBL" id="FCQH01000010">
    <property type="protein sequence ID" value="CVK99244.1"/>
    <property type="molecule type" value="Genomic_DNA"/>
</dbReference>
<reference evidence="5" key="1">
    <citation type="journal article" date="2016" name="Genome Biol. Evol.">
        <title>Comparative 'omics' of the Fusarium fujikuroi species complex highlights differences in genetic potential and metabolite synthesis.</title>
        <authorList>
            <person name="Niehaus E.-M."/>
            <person name="Muensterkoetter M."/>
            <person name="Proctor R.H."/>
            <person name="Brown D.W."/>
            <person name="Sharon A."/>
            <person name="Idan Y."/>
            <person name="Oren-Young L."/>
            <person name="Sieber C.M."/>
            <person name="Novak O."/>
            <person name="Pencik A."/>
            <person name="Tarkowska D."/>
            <person name="Hromadova K."/>
            <person name="Freeman S."/>
            <person name="Maymon M."/>
            <person name="Elazar M."/>
            <person name="Youssef S.A."/>
            <person name="El-Shabrawy E.S.M."/>
            <person name="Shalaby A.B.A."/>
            <person name="Houterman P."/>
            <person name="Brock N.L."/>
            <person name="Burkhardt I."/>
            <person name="Tsavkelova E.A."/>
            <person name="Dickschat J.S."/>
            <person name="Galuszka P."/>
            <person name="Gueldener U."/>
            <person name="Tudzynski B."/>
        </authorList>
    </citation>
    <scope>NUCLEOTIDE SEQUENCE [LARGE SCALE GENOMIC DNA]</scope>
    <source>
        <strain evidence="5">MRC7560</strain>
    </source>
</reference>
<gene>
    <name evidence="4" type="ORF">FMAN_02123</name>
</gene>
<dbReference type="GeneID" id="65081395"/>
<keyword evidence="2" id="KW-0732">Signal</keyword>
<feature type="region of interest" description="Disordered" evidence="1">
    <location>
        <begin position="378"/>
        <end position="431"/>
    </location>
</feature>
<name>A0A1L7TKZ1_FUSMA</name>
<dbReference type="AlphaFoldDB" id="A0A1L7TKZ1"/>
<evidence type="ECO:0000256" key="2">
    <source>
        <dbReference type="SAM" id="SignalP"/>
    </source>
</evidence>
<protein>
    <recommendedName>
        <fullName evidence="3">Azaphilone pigments biosynthesis cluster protein L N-terminal domain-containing protein</fullName>
    </recommendedName>
</protein>
<evidence type="ECO:0000259" key="3">
    <source>
        <dbReference type="Pfam" id="PF17111"/>
    </source>
</evidence>
<proteinExistence type="predicted"/>
<keyword evidence="5" id="KW-1185">Reference proteome</keyword>
<feature type="compositionally biased region" description="Polar residues" evidence="1">
    <location>
        <begin position="422"/>
        <end position="431"/>
    </location>
</feature>
<sequence>MAEVIGLVSGLLTLAAFAHQSVVKVQEAVQSFQRLPRQLRELLSELAELSTVLQDLSQAPGGDIEVDLSALKTTLEQCRRSCDEFAQELKAYSSPSSQDRVRFLDWAKLTYRGGNGIEGFRQQLIGYKSTIVVALSFANLRTSTITVEGIQSCRELIETTTIDLEAHLADVKEKLDTLACRTIANPELDGATIKYIEDERISTEKGLQLCLQLSQHIDQIQLQYAAGEEHTPSLLDPYPTSKKLVSEGLGGCKDYITFALERLRRHQQKVSEQIGVGSSGAVPTDNKLLLDNLNDEAEALRHSLDLFSNIDTYLEEKTSNIENHAEGDDTIQFMVSTDGKPLNGKNHGIGSRLKQAGGHFKEQSLQQISQDFTTISLHQTGGKKPARDASPPAAQPDTTTESLGTPFNGRGFTLTPKPEVRSTPSSRFTTA</sequence>
<feature type="signal peptide" evidence="2">
    <location>
        <begin position="1"/>
        <end position="18"/>
    </location>
</feature>
<evidence type="ECO:0000313" key="4">
    <source>
        <dbReference type="EMBL" id="CVK99244.1"/>
    </source>
</evidence>
<dbReference type="Proteomes" id="UP000184255">
    <property type="component" value="Unassembled WGS sequence"/>
</dbReference>
<accession>A0A1L7TKZ1</accession>